<comment type="subcellular location">
    <subcellularLocation>
        <location evidence="1">Membrane</location>
        <topology evidence="1">Multi-pass membrane protein</topology>
    </subcellularLocation>
</comment>
<keyword evidence="5 11" id="KW-1133">Transmembrane helix</keyword>
<evidence type="ECO:0000256" key="1">
    <source>
        <dbReference type="ARBA" id="ARBA00004141"/>
    </source>
</evidence>
<evidence type="ECO:0000256" key="6">
    <source>
        <dbReference type="ARBA" id="ARBA00023053"/>
    </source>
</evidence>
<feature type="transmembrane region" description="Helical" evidence="11">
    <location>
        <begin position="39"/>
        <end position="59"/>
    </location>
</feature>
<evidence type="ECO:0000256" key="3">
    <source>
        <dbReference type="ARBA" id="ARBA00022449"/>
    </source>
</evidence>
<evidence type="ECO:0000313" key="13">
    <source>
        <dbReference type="EMBL" id="KAH7310770.1"/>
    </source>
</evidence>
<feature type="transmembrane region" description="Helical" evidence="11">
    <location>
        <begin position="368"/>
        <end position="387"/>
    </location>
</feature>
<comment type="caution">
    <text evidence="13">The sequence shown here is derived from an EMBL/GenBank/DDBJ whole genome shotgun (WGS) entry which is preliminary data.</text>
</comment>
<gene>
    <name evidence="13" type="ORF">B0I35DRAFT_358703</name>
</gene>
<feature type="region of interest" description="Disordered" evidence="10">
    <location>
        <begin position="298"/>
        <end position="319"/>
    </location>
</feature>
<proteinExistence type="predicted"/>
<evidence type="ECO:0000256" key="10">
    <source>
        <dbReference type="SAM" id="MobiDB-lite"/>
    </source>
</evidence>
<feature type="transmembrane region" description="Helical" evidence="11">
    <location>
        <begin position="12"/>
        <end position="32"/>
    </location>
</feature>
<dbReference type="Proteomes" id="UP000813444">
    <property type="component" value="Unassembled WGS sequence"/>
</dbReference>
<dbReference type="InterPro" id="IPR038770">
    <property type="entry name" value="Na+/solute_symporter_sf"/>
</dbReference>
<feature type="transmembrane region" description="Helical" evidence="11">
    <location>
        <begin position="197"/>
        <end position="221"/>
    </location>
</feature>
<dbReference type="GO" id="GO:1902600">
    <property type="term" value="P:proton transmembrane transport"/>
    <property type="evidence" value="ECO:0007669"/>
    <property type="project" value="InterPro"/>
</dbReference>
<keyword evidence="2" id="KW-0813">Transport</keyword>
<evidence type="ECO:0000256" key="8">
    <source>
        <dbReference type="ARBA" id="ARBA00023136"/>
    </source>
</evidence>
<sequence length="559" mass="59296">MEASLAYHEPGVVTILTQSSFLLLLNVGNFVLDHGLYCGLLGQVFLGVAFGTPGAKWLGTEAEHVIVQLGYLGLLLLVYEGGLSTSLRSLKANVWLSLCVAVTGIALPMGLSFVLQSLTGATPLQAFAAGAALCSTSLGTTFTVLGSSGLINSRLGVVLTSAAMMDDVVGLVMVQIISNLGGSNSSISAVTAVRPLAVSVAFALCAPIICFFIVRPITLWLNGKRVKSPTGKLSQLLAKSNTAWIIHTLVLVGSIAGSTYAGTSNLFASYIAGACISWWDAEVPHPVLEATVSTSEPAQAADSSNGEPQSAPGPVIQTRREPRFPGLDTFEKYYKQPLDRILRPFFFASIGFSIPITEMFSGPIVWKGLVYTVLMALGKLACGVWLLRLPTMPRAFAKVPYVLKLSNLHVPHFWGQGKRKPSPPPATDAAAQSIASPEVHTSARLQEYAQGTIAHSDPTEIKPRSLYPASILGCAMTARGEIGFLISSIAESNGVYSLSQPTGRSSDNFLVVTWAIMLCTILGPLAVGLLVRRMKQLQQGVEKQGRIVRGDVLGVWGLS</sequence>
<keyword evidence="7" id="KW-0406">Ion transport</keyword>
<dbReference type="GO" id="GO:0015297">
    <property type="term" value="F:antiporter activity"/>
    <property type="evidence" value="ECO:0007669"/>
    <property type="project" value="UniProtKB-KW"/>
</dbReference>
<dbReference type="PANTHER" id="PTHR43562:SF3">
    <property type="entry name" value="SODIUM ION_PROTON EXCHANGER (EUROFUNG)"/>
    <property type="match status" value="1"/>
</dbReference>
<reference evidence="13" key="1">
    <citation type="journal article" date="2021" name="Nat. Commun.">
        <title>Genetic determinants of endophytism in the Arabidopsis root mycobiome.</title>
        <authorList>
            <person name="Mesny F."/>
            <person name="Miyauchi S."/>
            <person name="Thiergart T."/>
            <person name="Pickel B."/>
            <person name="Atanasova L."/>
            <person name="Karlsson M."/>
            <person name="Huettel B."/>
            <person name="Barry K.W."/>
            <person name="Haridas S."/>
            <person name="Chen C."/>
            <person name="Bauer D."/>
            <person name="Andreopoulos W."/>
            <person name="Pangilinan J."/>
            <person name="LaButti K."/>
            <person name="Riley R."/>
            <person name="Lipzen A."/>
            <person name="Clum A."/>
            <person name="Drula E."/>
            <person name="Henrissat B."/>
            <person name="Kohler A."/>
            <person name="Grigoriev I.V."/>
            <person name="Martin F.M."/>
            <person name="Hacquard S."/>
        </authorList>
    </citation>
    <scope>NUCLEOTIDE SEQUENCE</scope>
    <source>
        <strain evidence="13">MPI-CAGE-CH-0235</strain>
    </source>
</reference>
<evidence type="ECO:0000259" key="12">
    <source>
        <dbReference type="Pfam" id="PF00999"/>
    </source>
</evidence>
<keyword evidence="3" id="KW-0050">Antiport</keyword>
<dbReference type="GO" id="GO:0006814">
    <property type="term" value="P:sodium ion transport"/>
    <property type="evidence" value="ECO:0007669"/>
    <property type="project" value="UniProtKB-KW"/>
</dbReference>
<name>A0A8K0SL92_9HYPO</name>
<keyword evidence="9" id="KW-0739">Sodium transport</keyword>
<evidence type="ECO:0000256" key="4">
    <source>
        <dbReference type="ARBA" id="ARBA00022692"/>
    </source>
</evidence>
<dbReference type="EMBL" id="JAGPNK010000012">
    <property type="protein sequence ID" value="KAH7310770.1"/>
    <property type="molecule type" value="Genomic_DNA"/>
</dbReference>
<dbReference type="GO" id="GO:0016020">
    <property type="term" value="C:membrane"/>
    <property type="evidence" value="ECO:0007669"/>
    <property type="project" value="UniProtKB-SubCell"/>
</dbReference>
<organism evidence="13 14">
    <name type="scientific">Stachybotrys elegans</name>
    <dbReference type="NCBI Taxonomy" id="80388"/>
    <lineage>
        <taxon>Eukaryota</taxon>
        <taxon>Fungi</taxon>
        <taxon>Dikarya</taxon>
        <taxon>Ascomycota</taxon>
        <taxon>Pezizomycotina</taxon>
        <taxon>Sordariomycetes</taxon>
        <taxon>Hypocreomycetidae</taxon>
        <taxon>Hypocreales</taxon>
        <taxon>Stachybotryaceae</taxon>
        <taxon>Stachybotrys</taxon>
    </lineage>
</organism>
<evidence type="ECO:0000256" key="2">
    <source>
        <dbReference type="ARBA" id="ARBA00022448"/>
    </source>
</evidence>
<keyword evidence="6" id="KW-0915">Sodium</keyword>
<evidence type="ECO:0000313" key="14">
    <source>
        <dbReference type="Proteomes" id="UP000813444"/>
    </source>
</evidence>
<accession>A0A8K0SL92</accession>
<feature type="compositionally biased region" description="Polar residues" evidence="10">
    <location>
        <begin position="298"/>
        <end position="308"/>
    </location>
</feature>
<feature type="transmembrane region" description="Helical" evidence="11">
    <location>
        <begin position="466"/>
        <end position="489"/>
    </location>
</feature>
<keyword evidence="8 11" id="KW-0472">Membrane</keyword>
<dbReference type="AlphaFoldDB" id="A0A8K0SL92"/>
<feature type="transmembrane region" description="Helical" evidence="11">
    <location>
        <begin position="65"/>
        <end position="82"/>
    </location>
</feature>
<keyword evidence="14" id="KW-1185">Reference proteome</keyword>
<dbReference type="OrthoDB" id="1288932at2759"/>
<dbReference type="Gene3D" id="1.20.1530.20">
    <property type="match status" value="2"/>
</dbReference>
<feature type="transmembrane region" description="Helical" evidence="11">
    <location>
        <begin position="94"/>
        <end position="114"/>
    </location>
</feature>
<feature type="transmembrane region" description="Helical" evidence="11">
    <location>
        <begin position="157"/>
        <end position="177"/>
    </location>
</feature>
<feature type="transmembrane region" description="Helical" evidence="11">
    <location>
        <begin position="509"/>
        <end position="531"/>
    </location>
</feature>
<feature type="transmembrane region" description="Helical" evidence="11">
    <location>
        <begin position="126"/>
        <end position="145"/>
    </location>
</feature>
<feature type="domain" description="Cation/H+ exchanger transmembrane" evidence="12">
    <location>
        <begin position="40"/>
        <end position="287"/>
    </location>
</feature>
<evidence type="ECO:0000256" key="9">
    <source>
        <dbReference type="ARBA" id="ARBA00023201"/>
    </source>
</evidence>
<evidence type="ECO:0000256" key="5">
    <source>
        <dbReference type="ARBA" id="ARBA00022989"/>
    </source>
</evidence>
<evidence type="ECO:0000256" key="7">
    <source>
        <dbReference type="ARBA" id="ARBA00023065"/>
    </source>
</evidence>
<protein>
    <submittedName>
        <fullName evidence="13">Sodium/hydrogen exchanger family-domain-containing protein</fullName>
    </submittedName>
</protein>
<dbReference type="Pfam" id="PF00999">
    <property type="entry name" value="Na_H_Exchanger"/>
    <property type="match status" value="1"/>
</dbReference>
<evidence type="ECO:0000256" key="11">
    <source>
        <dbReference type="SAM" id="Phobius"/>
    </source>
</evidence>
<dbReference type="PANTHER" id="PTHR43562">
    <property type="entry name" value="NAPA-TYPE SODIUM/HYDROGEN ANTIPORTER"/>
    <property type="match status" value="1"/>
</dbReference>
<dbReference type="InterPro" id="IPR006153">
    <property type="entry name" value="Cation/H_exchanger_TM"/>
</dbReference>
<keyword evidence="4 11" id="KW-0812">Transmembrane</keyword>